<dbReference type="InterPro" id="IPR036388">
    <property type="entry name" value="WH-like_DNA-bd_sf"/>
</dbReference>
<comment type="caution">
    <text evidence="4">The sequence shown here is derived from an EMBL/GenBank/DDBJ whole genome shotgun (WGS) entry which is preliminary data.</text>
</comment>
<dbReference type="Gene3D" id="1.10.10.10">
    <property type="entry name" value="Winged helix-like DNA-binding domain superfamily/Winged helix DNA-binding domain"/>
    <property type="match status" value="1"/>
</dbReference>
<dbReference type="GO" id="GO:0006281">
    <property type="term" value="P:DNA repair"/>
    <property type="evidence" value="ECO:0007669"/>
    <property type="project" value="InterPro"/>
</dbReference>
<dbReference type="EMBL" id="MFFM01000012">
    <property type="protein sequence ID" value="OGF13784.1"/>
    <property type="molecule type" value="Genomic_DNA"/>
</dbReference>
<dbReference type="PANTHER" id="PTHR10815:SF13">
    <property type="entry name" value="METHYLATED-DNA--PROTEIN-CYSTEINE METHYLTRANSFERASE"/>
    <property type="match status" value="1"/>
</dbReference>
<evidence type="ECO:0000259" key="2">
    <source>
        <dbReference type="Pfam" id="PF01035"/>
    </source>
</evidence>
<dbReference type="InterPro" id="IPR036217">
    <property type="entry name" value="MethylDNA_cys_MeTrfase_DNAb"/>
</dbReference>
<dbReference type="GO" id="GO:0003908">
    <property type="term" value="F:methylated-DNA-[protein]-cysteine S-methyltransferase activity"/>
    <property type="evidence" value="ECO:0007669"/>
    <property type="project" value="InterPro"/>
</dbReference>
<dbReference type="Gene3D" id="3.30.160.70">
    <property type="entry name" value="Methylated DNA-protein cysteine methyltransferase domain"/>
    <property type="match status" value="1"/>
</dbReference>
<evidence type="ECO:0000259" key="3">
    <source>
        <dbReference type="Pfam" id="PF02870"/>
    </source>
</evidence>
<dbReference type="Pfam" id="PF02870">
    <property type="entry name" value="Methyltransf_1N"/>
    <property type="match status" value="1"/>
</dbReference>
<organism evidence="4 5">
    <name type="scientific">Candidatus Edwardsbacteria bacterium GWF2_54_11</name>
    <dbReference type="NCBI Taxonomy" id="1817851"/>
    <lineage>
        <taxon>Bacteria</taxon>
        <taxon>Candidatus Edwardsiibacteriota</taxon>
    </lineage>
</organism>
<dbReference type="SUPFAM" id="SSF53155">
    <property type="entry name" value="Methylated DNA-protein cysteine methyltransferase domain"/>
    <property type="match status" value="1"/>
</dbReference>
<dbReference type="InterPro" id="IPR014048">
    <property type="entry name" value="MethylDNA_cys_MeTrfase_DNA-bd"/>
</dbReference>
<evidence type="ECO:0008006" key="6">
    <source>
        <dbReference type="Google" id="ProtNLM"/>
    </source>
</evidence>
<accession>A0A1F5RHH5</accession>
<name>A0A1F5RHH5_9BACT</name>
<sequence>MISYTKIYFTRYNTPIGRLYLAATDKGLLNIAPEKGSELSFLIDLPIRHYDLVRSEKPFLQIKKQLDRYFKGQPVVFKFRADMSHGTGFQRSVWRKLSGLLPGQMMTYGILAREIGQPKAYRAVGQAV</sequence>
<dbReference type="InterPro" id="IPR008332">
    <property type="entry name" value="MethylG_MeTrfase_N"/>
</dbReference>
<dbReference type="Pfam" id="PF01035">
    <property type="entry name" value="DNA_binding_1"/>
    <property type="match status" value="1"/>
</dbReference>
<gene>
    <name evidence="4" type="ORF">A2024_06490</name>
</gene>
<evidence type="ECO:0000313" key="5">
    <source>
        <dbReference type="Proteomes" id="UP000177230"/>
    </source>
</evidence>
<feature type="domain" description="Methylguanine DNA methyltransferase ribonuclease-like" evidence="3">
    <location>
        <begin position="7"/>
        <end position="80"/>
    </location>
</feature>
<reference evidence="4 5" key="1">
    <citation type="journal article" date="2016" name="Nat. Commun.">
        <title>Thousands of microbial genomes shed light on interconnected biogeochemical processes in an aquifer system.</title>
        <authorList>
            <person name="Anantharaman K."/>
            <person name="Brown C.T."/>
            <person name="Hug L.A."/>
            <person name="Sharon I."/>
            <person name="Castelle C.J."/>
            <person name="Probst A.J."/>
            <person name="Thomas B.C."/>
            <person name="Singh A."/>
            <person name="Wilkins M.J."/>
            <person name="Karaoz U."/>
            <person name="Brodie E.L."/>
            <person name="Williams K.H."/>
            <person name="Hubbard S.S."/>
            <person name="Banfield J.F."/>
        </authorList>
    </citation>
    <scope>NUCLEOTIDE SEQUENCE [LARGE SCALE GENOMIC DNA]</scope>
</reference>
<feature type="domain" description="Methylated-DNA-[protein]-cysteine S-methyltransferase DNA binding" evidence="2">
    <location>
        <begin position="89"/>
        <end position="128"/>
    </location>
</feature>
<proteinExistence type="predicted"/>
<dbReference type="InterPro" id="IPR036631">
    <property type="entry name" value="MGMT_N_sf"/>
</dbReference>
<keyword evidence="1" id="KW-0227">DNA damage</keyword>
<feature type="non-terminal residue" evidence="4">
    <location>
        <position position="128"/>
    </location>
</feature>
<dbReference type="AlphaFoldDB" id="A0A1F5RHH5"/>
<protein>
    <recommendedName>
        <fullName evidence="6">Methylated-DNA-[protein]-cysteine S-methyltransferase DNA binding domain-containing protein</fullName>
    </recommendedName>
</protein>
<evidence type="ECO:0000313" key="4">
    <source>
        <dbReference type="EMBL" id="OGF13784.1"/>
    </source>
</evidence>
<dbReference type="SUPFAM" id="SSF46767">
    <property type="entry name" value="Methylated DNA-protein cysteine methyltransferase, C-terminal domain"/>
    <property type="match status" value="1"/>
</dbReference>
<dbReference type="PANTHER" id="PTHR10815">
    <property type="entry name" value="METHYLATED-DNA--PROTEIN-CYSTEINE METHYLTRANSFERASE"/>
    <property type="match status" value="1"/>
</dbReference>
<dbReference type="Proteomes" id="UP000177230">
    <property type="component" value="Unassembled WGS sequence"/>
</dbReference>
<evidence type="ECO:0000256" key="1">
    <source>
        <dbReference type="ARBA" id="ARBA00022763"/>
    </source>
</evidence>